<dbReference type="GO" id="GO:0022857">
    <property type="term" value="F:transmembrane transporter activity"/>
    <property type="evidence" value="ECO:0007669"/>
    <property type="project" value="InterPro"/>
</dbReference>
<feature type="transmembrane region" description="Helical" evidence="9">
    <location>
        <begin position="508"/>
        <end position="527"/>
    </location>
</feature>
<gene>
    <name evidence="10" type="ORF">BGT96224V2_LOCUS2750</name>
</gene>
<sequence length="534" mass="58448">MVITRPQLVDVEENSWENNASPVPTSSFNSNCNSDPNSTQHASQARVLCQLQRAEAWLDEKMGIETQGIDRILEENKQPPSLLNMFLLWWSLTCHVGSLPIGMIGSELGLSFAQSVMAITTGTMFGAICTAFCGSLGPKLGLRAIATARFSFGYYSTKFCSLLNVIIGIGYTTVNVVVVGQILSAVSDYKISIIVGCVIISILGYLVSLFGFKIIHTYEKYSWISIFIVFCVLYSQVGHMVDLSYPATSKGLAHTGAFLSFLAINFSSSATWSCIAADYYCNYPATTPSWKIWTLTYLGIVIPTVFANVLGACLGNIAFNITSVSDAKVHTYAYPALAESYQEHGLGGILRESYHPLWLSKIVLVLLVFSVLGNNVATNYSVGLSLQLMGAYFHAVPRFIWSLLIAFVAMVIATAGRESLSTMVINFVSMLGYWSICFTFILALEDKVFRRKSGYDLESWNVPSKLPWGIAAMTALLIGYLGGAVTGMAQSWYIGPIARIFGSHGGDVGIYLTGILTAAVYLPARWYEFKISHR</sequence>
<feature type="transmembrane region" description="Helical" evidence="9">
    <location>
        <begin position="423"/>
        <end position="445"/>
    </location>
</feature>
<dbReference type="GO" id="GO:0005886">
    <property type="term" value="C:plasma membrane"/>
    <property type="evidence" value="ECO:0007669"/>
    <property type="project" value="TreeGrafter"/>
</dbReference>
<evidence type="ECO:0000256" key="4">
    <source>
        <dbReference type="ARBA" id="ARBA00022692"/>
    </source>
</evidence>
<protein>
    <submittedName>
        <fullName evidence="10">Bgt-5495</fullName>
    </submittedName>
</protein>
<reference evidence="10" key="1">
    <citation type="submission" date="2018-07" db="EMBL/GenBank/DDBJ databases">
        <authorList>
            <person name="Quirk P.G."/>
            <person name="Krulwich T.A."/>
        </authorList>
    </citation>
    <scope>NUCLEOTIDE SEQUENCE</scope>
    <source>
        <strain evidence="10">96224</strain>
    </source>
</reference>
<dbReference type="OrthoDB" id="5428495at2759"/>
<feature type="compositionally biased region" description="Polar residues" evidence="8">
    <location>
        <begin position="16"/>
        <end position="39"/>
    </location>
</feature>
<feature type="transmembrane region" description="Helical" evidence="9">
    <location>
        <begin position="82"/>
        <end position="104"/>
    </location>
</feature>
<keyword evidence="5 9" id="KW-1133">Transmembrane helix</keyword>
<dbReference type="Gene3D" id="1.10.4160.10">
    <property type="entry name" value="Hydantoin permease"/>
    <property type="match status" value="1"/>
</dbReference>
<feature type="transmembrane region" description="Helical" evidence="9">
    <location>
        <begin position="189"/>
        <end position="209"/>
    </location>
</feature>
<evidence type="ECO:0000256" key="3">
    <source>
        <dbReference type="ARBA" id="ARBA00022448"/>
    </source>
</evidence>
<name>A0A381L6M7_BLUGR</name>
<evidence type="ECO:0000256" key="9">
    <source>
        <dbReference type="SAM" id="Phobius"/>
    </source>
</evidence>
<dbReference type="InterPro" id="IPR001248">
    <property type="entry name" value="Pur-cyt_permease"/>
</dbReference>
<dbReference type="AlphaFoldDB" id="A0A381L6M7"/>
<evidence type="ECO:0000256" key="7">
    <source>
        <dbReference type="PIRNR" id="PIRNR002744"/>
    </source>
</evidence>
<evidence type="ECO:0000256" key="5">
    <source>
        <dbReference type="ARBA" id="ARBA00022989"/>
    </source>
</evidence>
<dbReference type="Pfam" id="PF02133">
    <property type="entry name" value="Transp_cyt_pur"/>
    <property type="match status" value="1"/>
</dbReference>
<dbReference type="EMBL" id="UIGY01000052">
    <property type="protein sequence ID" value="SUZ09574.1"/>
    <property type="molecule type" value="Genomic_DNA"/>
</dbReference>
<comment type="subcellular location">
    <subcellularLocation>
        <location evidence="1">Membrane</location>
        <topology evidence="1">Multi-pass membrane protein</topology>
    </subcellularLocation>
</comment>
<feature type="transmembrane region" description="Helical" evidence="9">
    <location>
        <begin position="466"/>
        <end position="488"/>
    </location>
</feature>
<evidence type="ECO:0000256" key="2">
    <source>
        <dbReference type="ARBA" id="ARBA00008974"/>
    </source>
</evidence>
<keyword evidence="6 7" id="KW-0472">Membrane</keyword>
<feature type="transmembrane region" description="Helical" evidence="9">
    <location>
        <begin position="221"/>
        <end position="237"/>
    </location>
</feature>
<feature type="transmembrane region" description="Helical" evidence="9">
    <location>
        <begin position="116"/>
        <end position="138"/>
    </location>
</feature>
<keyword evidence="4 9" id="KW-0812">Transmembrane</keyword>
<feature type="transmembrane region" description="Helical" evidence="9">
    <location>
        <begin position="159"/>
        <end position="183"/>
    </location>
</feature>
<evidence type="ECO:0000313" key="10">
    <source>
        <dbReference type="EMBL" id="SUZ09574.1"/>
    </source>
</evidence>
<evidence type="ECO:0000256" key="6">
    <source>
        <dbReference type="ARBA" id="ARBA00023136"/>
    </source>
</evidence>
<accession>A0A381L6M7</accession>
<dbReference type="PANTHER" id="PTHR31806">
    <property type="entry name" value="PURINE-CYTOSINE PERMEASE FCY2-RELATED"/>
    <property type="match status" value="1"/>
</dbReference>
<feature type="region of interest" description="Disordered" evidence="8">
    <location>
        <begin position="1"/>
        <end position="39"/>
    </location>
</feature>
<dbReference type="InterPro" id="IPR026030">
    <property type="entry name" value="Pur-cyt_permease_Fcy2/21/22"/>
</dbReference>
<dbReference type="PANTHER" id="PTHR31806:SF7">
    <property type="entry name" value="TRANSPORTER, PUTATIVE (AFU_ORTHOLOGUE AFUA_2G04690)-RELATED"/>
    <property type="match status" value="1"/>
</dbReference>
<feature type="transmembrane region" description="Helical" evidence="9">
    <location>
        <begin position="292"/>
        <end position="319"/>
    </location>
</feature>
<comment type="similarity">
    <text evidence="2 7">Belongs to the purine-cytosine permease (2.A.39) family.</text>
</comment>
<proteinExistence type="inferred from homology"/>
<feature type="transmembrane region" description="Helical" evidence="9">
    <location>
        <begin position="399"/>
        <end position="417"/>
    </location>
</feature>
<keyword evidence="3 7" id="KW-0813">Transport</keyword>
<dbReference type="GO" id="GO:0000329">
    <property type="term" value="C:fungal-type vacuole membrane"/>
    <property type="evidence" value="ECO:0007669"/>
    <property type="project" value="TreeGrafter"/>
</dbReference>
<feature type="transmembrane region" description="Helical" evidence="9">
    <location>
        <begin position="257"/>
        <end position="280"/>
    </location>
</feature>
<evidence type="ECO:0000256" key="1">
    <source>
        <dbReference type="ARBA" id="ARBA00004141"/>
    </source>
</evidence>
<feature type="transmembrane region" description="Helical" evidence="9">
    <location>
        <begin position="358"/>
        <end position="378"/>
    </location>
</feature>
<evidence type="ECO:0000256" key="8">
    <source>
        <dbReference type="SAM" id="MobiDB-lite"/>
    </source>
</evidence>
<dbReference type="PIRSF" id="PIRSF002744">
    <property type="entry name" value="Pur-cyt_permease"/>
    <property type="match status" value="1"/>
</dbReference>
<organism evidence="10">
    <name type="scientific">Blumeria graminis f. sp. tritici 96224</name>
    <dbReference type="NCBI Taxonomy" id="1268274"/>
    <lineage>
        <taxon>Eukaryota</taxon>
        <taxon>Fungi</taxon>
        <taxon>Dikarya</taxon>
        <taxon>Ascomycota</taxon>
        <taxon>Pezizomycotina</taxon>
        <taxon>Leotiomycetes</taxon>
        <taxon>Erysiphales</taxon>
        <taxon>Erysiphaceae</taxon>
        <taxon>Blumeria</taxon>
    </lineage>
</organism>